<evidence type="ECO:0000256" key="1">
    <source>
        <dbReference type="SAM" id="Phobius"/>
    </source>
</evidence>
<evidence type="ECO:0000313" key="4">
    <source>
        <dbReference type="Proteomes" id="UP001617669"/>
    </source>
</evidence>
<dbReference type="RefSeq" id="WP_400879569.1">
    <property type="nucleotide sequence ID" value="NZ_JBIWXY010000001.1"/>
</dbReference>
<keyword evidence="1" id="KW-0812">Transmembrane</keyword>
<name>A0ABW8GJ40_9PROT</name>
<dbReference type="InterPro" id="IPR018705">
    <property type="entry name" value="DUF2134_membrane"/>
</dbReference>
<sequence>MSRHSKKQQQGAIGLFGVLTLMMAVLFVAVAVDSGRMWMIKRQLQNVADMAAIAAGGQAGGCGQGGGSNIQQQLIVAAAQSAAMANGFQGDLAAAPNAVQLGTYATDEGGVRTFMASNTERRAVRVLATREVPSSLFAGGIFNQRILLQAEAMAAIRTPFAAFRVGSTAAAIDTAESALLNNLLGRVLGSNLSLRAVDYRGLANTNVTLLDLVRAGDARDLNVGSVSELLNAPIALNNFMQILNLAVTQEGNQASLLGGVDRGLVQSALSQLLGSVNTTQVRLGNILQVSNPDSSAVAATGINLLSLIQTAAFVANGNNFISLPLGISLLGLANISTDIRVIEPPRLAVGVPAGRGNQVACTIARTAQVRVETSVNANVLALAGVNLKLNLEVAPGRAELMEINTSSMTNVTMNAYPGLVALTLTNNQNNGPAEITLLSFLGGGIPLARIRLNAPIAQASASTMVFAVEHPVSSHLPMAMNSYSGVGRSLAGFATQGSLNIEVLGVNLGLLDSIVTGLVVPLLAAVTSSVLDPLLKLLGVNIAGITVILEGVGSGSSQALLR</sequence>
<gene>
    <name evidence="3" type="ORF">ACIKP9_03960</name>
</gene>
<dbReference type="Pfam" id="PF09977">
    <property type="entry name" value="Tad_C"/>
    <property type="match status" value="1"/>
</dbReference>
<dbReference type="EMBL" id="JBIWXY010000001">
    <property type="protein sequence ID" value="MFJ5445373.1"/>
    <property type="molecule type" value="Genomic_DNA"/>
</dbReference>
<keyword evidence="4" id="KW-1185">Reference proteome</keyword>
<proteinExistence type="predicted"/>
<dbReference type="Proteomes" id="UP001617669">
    <property type="component" value="Unassembled WGS sequence"/>
</dbReference>
<feature type="domain" description="DUF2134" evidence="2">
    <location>
        <begin position="76"/>
        <end position="154"/>
    </location>
</feature>
<accession>A0ABW8GJ40</accession>
<protein>
    <submittedName>
        <fullName evidence="3">TadG family pilus assembly protein</fullName>
    </submittedName>
</protein>
<feature type="transmembrane region" description="Helical" evidence="1">
    <location>
        <begin position="12"/>
        <end position="32"/>
    </location>
</feature>
<evidence type="ECO:0000259" key="2">
    <source>
        <dbReference type="Pfam" id="PF09977"/>
    </source>
</evidence>
<reference evidence="3 4" key="1">
    <citation type="submission" date="2024-11" db="EMBL/GenBank/DDBJ databases">
        <authorList>
            <person name="Kaparullina E.N."/>
            <person name="Delegan Y.A."/>
            <person name="Doronina N.V."/>
        </authorList>
    </citation>
    <scope>NUCLEOTIDE SEQUENCE [LARGE SCALE GENOMIC DNA]</scope>
    <source>
        <strain evidence="3 4">7sh_L</strain>
    </source>
</reference>
<evidence type="ECO:0000313" key="3">
    <source>
        <dbReference type="EMBL" id="MFJ5445373.1"/>
    </source>
</evidence>
<comment type="caution">
    <text evidence="3">The sequence shown here is derived from an EMBL/GenBank/DDBJ whole genome shotgun (WGS) entry which is preliminary data.</text>
</comment>
<organism evidence="3 4">
    <name type="scientific">Methylobacillus methanolivorans</name>
    <dbReference type="NCBI Taxonomy" id="1848927"/>
    <lineage>
        <taxon>Bacteria</taxon>
        <taxon>Pseudomonadati</taxon>
        <taxon>Pseudomonadota</taxon>
        <taxon>Betaproteobacteria</taxon>
        <taxon>Nitrosomonadales</taxon>
        <taxon>Methylophilaceae</taxon>
        <taxon>Methylobacillus</taxon>
    </lineage>
</organism>
<keyword evidence="1" id="KW-0472">Membrane</keyword>
<keyword evidence="1" id="KW-1133">Transmembrane helix</keyword>